<reference evidence="1 2" key="1">
    <citation type="submission" date="2007-01" db="EMBL/GenBank/DDBJ databases">
        <title>Complete sequence of Psychromonas ingrahamii 37.</title>
        <authorList>
            <consortium name="US DOE Joint Genome Institute"/>
            <person name="Copeland A."/>
            <person name="Lucas S."/>
            <person name="Lapidus A."/>
            <person name="Barry K."/>
            <person name="Detter J.C."/>
            <person name="Glavina del Rio T."/>
            <person name="Hammon N."/>
            <person name="Israni S."/>
            <person name="Dalin E."/>
            <person name="Tice H."/>
            <person name="Pitluck S."/>
            <person name="Thompson L.S."/>
            <person name="Brettin T."/>
            <person name="Bruce D."/>
            <person name="Han C."/>
            <person name="Tapia R."/>
            <person name="Schmutz J."/>
            <person name="Larimer F."/>
            <person name="Land M."/>
            <person name="Hauser L."/>
            <person name="Kyrpides N."/>
            <person name="Ivanova N."/>
            <person name="Staley J."/>
            <person name="Richardson P."/>
        </authorList>
    </citation>
    <scope>NUCLEOTIDE SEQUENCE [LARGE SCALE GENOMIC DNA]</scope>
    <source>
        <strain evidence="1 2">37</strain>
    </source>
</reference>
<dbReference type="PANTHER" id="PTHR42850">
    <property type="entry name" value="METALLOPHOSPHOESTERASE"/>
    <property type="match status" value="1"/>
</dbReference>
<dbReference type="EMBL" id="CP000510">
    <property type="protein sequence ID" value="ABM04417.1"/>
    <property type="molecule type" value="Genomic_DNA"/>
</dbReference>
<evidence type="ECO:0000313" key="1">
    <source>
        <dbReference type="EMBL" id="ABM04417.1"/>
    </source>
</evidence>
<evidence type="ECO:0000313" key="2">
    <source>
        <dbReference type="Proteomes" id="UP000000639"/>
    </source>
</evidence>
<dbReference type="KEGG" id="pin:Ping_2707"/>
<keyword evidence="2" id="KW-1185">Reference proteome</keyword>
<dbReference type="GO" id="GO:0016791">
    <property type="term" value="F:phosphatase activity"/>
    <property type="evidence" value="ECO:0007669"/>
    <property type="project" value="TreeGrafter"/>
</dbReference>
<dbReference type="RefSeq" id="WP_011770972.1">
    <property type="nucleotide sequence ID" value="NC_008709.1"/>
</dbReference>
<accession>A1SY52</accession>
<dbReference type="GO" id="GO:0005737">
    <property type="term" value="C:cytoplasm"/>
    <property type="evidence" value="ECO:0007669"/>
    <property type="project" value="TreeGrafter"/>
</dbReference>
<name>A1SY52_PSYIN</name>
<dbReference type="PANTHER" id="PTHR42850:SF7">
    <property type="entry name" value="BIS(5'-NUCLEOSYL)-TETRAPHOSPHATASE PRPE [ASYMMETRICAL]"/>
    <property type="match status" value="1"/>
</dbReference>
<dbReference type="eggNOG" id="COG0639">
    <property type="taxonomic scope" value="Bacteria"/>
</dbReference>
<dbReference type="InterPro" id="IPR050126">
    <property type="entry name" value="Ap4A_hydrolase"/>
</dbReference>
<sequence length="412" mass="46574">MLNDVHIKWLYFIGDIHAQYKKLLRLLDLLSFDLDNLESNVGNTQLVFMGNLIDNAPGLEGDPLGLLQLVESLVAQNHACCLLGENEFNAIGWATQLRQGEWAITHSASNFMQHQRFLEMLGEGSDQHLYWINWFKKRPLFIDFESVSAIHACWDDPALNAIEPYLNNDNSLKEEHWGNAFDPNHELFALCATLLKGAEYPPKGESLVDITGIIPEWWRAYEQQGHVKPVVVGHYSLSGLPEVQSKNVICVDYNAAKADNPLVSYKVSLSASEPPYEFVNENNFRYVGQPDLEDLTDQGLMSLLDRQKKQFETLQDQNHSEKEVLFIALLSQILCKDWNPLALTDLNACRDAYSDYEEGAFLFAKYADVGLLGGYLYLCQSIGIGLEINNGKQKCARVAWKLINKAKESGIK</sequence>
<dbReference type="InterPro" id="IPR029052">
    <property type="entry name" value="Metallo-depent_PP-like"/>
</dbReference>
<dbReference type="AlphaFoldDB" id="A1SY52"/>
<protein>
    <submittedName>
        <fullName evidence="1">Metallophosphoesterase</fullName>
    </submittedName>
</protein>
<dbReference type="Proteomes" id="UP000000639">
    <property type="component" value="Chromosome"/>
</dbReference>
<organism evidence="1 2">
    <name type="scientific">Psychromonas ingrahamii (strain DSM 17664 / CCUG 51855 / 37)</name>
    <dbReference type="NCBI Taxonomy" id="357804"/>
    <lineage>
        <taxon>Bacteria</taxon>
        <taxon>Pseudomonadati</taxon>
        <taxon>Pseudomonadota</taxon>
        <taxon>Gammaproteobacteria</taxon>
        <taxon>Alteromonadales</taxon>
        <taxon>Psychromonadaceae</taxon>
        <taxon>Psychromonas</taxon>
    </lineage>
</organism>
<dbReference type="HOGENOM" id="CLU_055439_0_0_6"/>
<dbReference type="Gene3D" id="3.60.21.10">
    <property type="match status" value="1"/>
</dbReference>
<dbReference type="SUPFAM" id="SSF56300">
    <property type="entry name" value="Metallo-dependent phosphatases"/>
    <property type="match status" value="1"/>
</dbReference>
<gene>
    <name evidence="1" type="ordered locus">Ping_2707</name>
</gene>
<proteinExistence type="predicted"/>
<dbReference type="STRING" id="357804.Ping_2707"/>